<dbReference type="GO" id="GO:0046872">
    <property type="term" value="F:metal ion binding"/>
    <property type="evidence" value="ECO:0007669"/>
    <property type="project" value="UniProtKB-KW"/>
</dbReference>
<dbReference type="Proteomes" id="UP001275084">
    <property type="component" value="Unassembled WGS sequence"/>
</dbReference>
<dbReference type="GO" id="GO:0016491">
    <property type="term" value="F:oxidoreductase activity"/>
    <property type="evidence" value="ECO:0007669"/>
    <property type="project" value="UniProtKB-KW"/>
</dbReference>
<name>A0AAJ0H670_9PEZI</name>
<dbReference type="InterPro" id="IPR002227">
    <property type="entry name" value="Tyrosinase_Cu-bd"/>
</dbReference>
<feature type="domain" description="Tyrosinase copper-binding" evidence="3">
    <location>
        <begin position="159"/>
        <end position="176"/>
    </location>
</feature>
<dbReference type="InterPro" id="IPR050316">
    <property type="entry name" value="Tyrosinase/Hemocyanin"/>
</dbReference>
<evidence type="ECO:0000313" key="5">
    <source>
        <dbReference type="EMBL" id="KAK3340018.1"/>
    </source>
</evidence>
<dbReference type="Gene3D" id="1.10.1280.10">
    <property type="entry name" value="Di-copper center containing domain from catechol oxidase"/>
    <property type="match status" value="1"/>
</dbReference>
<sequence length="432" mass="46801">MAGRLCLHLPLFKIGRLTANPLFRFNIPFVYEDSKHSLKHSFANMQLSLLQGLAALAATTGAAAFKPACIAGTEKLAAEALAGIAELSKNNPGSSCTVETAAKRQEWSALSVSDRIAYTDAVRCLMEKPSLLDPVEVPGAKSRYDDFVAIHINQTFAIHGTANFLSWHRYFTWVYEQALRNECGYEGYQPYWNWGKYAFDPLGSPLFDGSAGSIGGNGKFAPHGCTNGLGNGINCIPAGAGGGCVETGPFAGMSVNLGPVFSAFDSPDVVLVDSLFKHNPRCLRRDINVWVSSNWTTDHDSKSLITQSADILTFQNAMQGDFPNGVYGVHSGGHYTLGGDPGADFFSSTGDPAFWLHHAQVDRTWWIWQNYKSAEERLEAIGGTITISNQPPSRDGTLDDIIDMGILADSRPIKELMSTVGLKGGPLCYVYV</sequence>
<evidence type="ECO:0000313" key="6">
    <source>
        <dbReference type="Proteomes" id="UP001275084"/>
    </source>
</evidence>
<organism evidence="5 6">
    <name type="scientific">Lasiosphaeria hispida</name>
    <dbReference type="NCBI Taxonomy" id="260671"/>
    <lineage>
        <taxon>Eukaryota</taxon>
        <taxon>Fungi</taxon>
        <taxon>Dikarya</taxon>
        <taxon>Ascomycota</taxon>
        <taxon>Pezizomycotina</taxon>
        <taxon>Sordariomycetes</taxon>
        <taxon>Sordariomycetidae</taxon>
        <taxon>Sordariales</taxon>
        <taxon>Lasiosphaeriaceae</taxon>
        <taxon>Lasiosphaeria</taxon>
    </lineage>
</organism>
<dbReference type="EMBL" id="JAUIQD010000009">
    <property type="protein sequence ID" value="KAK3340018.1"/>
    <property type="molecule type" value="Genomic_DNA"/>
</dbReference>
<gene>
    <name evidence="5" type="ORF">B0T25DRAFT_636397</name>
</gene>
<evidence type="ECO:0000259" key="4">
    <source>
        <dbReference type="PROSITE" id="PS00498"/>
    </source>
</evidence>
<dbReference type="SUPFAM" id="SSF48056">
    <property type="entry name" value="Di-copper centre-containing domain"/>
    <property type="match status" value="1"/>
</dbReference>
<dbReference type="PRINTS" id="PR00092">
    <property type="entry name" value="TYROSINASE"/>
</dbReference>
<keyword evidence="6" id="KW-1185">Reference proteome</keyword>
<keyword evidence="1" id="KW-0479">Metal-binding</keyword>
<feature type="domain" description="Tyrosinase copper-binding" evidence="4">
    <location>
        <begin position="351"/>
        <end position="362"/>
    </location>
</feature>
<reference evidence="5" key="2">
    <citation type="submission" date="2023-06" db="EMBL/GenBank/DDBJ databases">
        <authorList>
            <consortium name="Lawrence Berkeley National Laboratory"/>
            <person name="Haridas S."/>
            <person name="Hensen N."/>
            <person name="Bonometti L."/>
            <person name="Westerberg I."/>
            <person name="Brannstrom I.O."/>
            <person name="Guillou S."/>
            <person name="Cros-Aarteil S."/>
            <person name="Calhoun S."/>
            <person name="Kuo A."/>
            <person name="Mondo S."/>
            <person name="Pangilinan J."/>
            <person name="Riley R."/>
            <person name="Labutti K."/>
            <person name="Andreopoulos B."/>
            <person name="Lipzen A."/>
            <person name="Chen C."/>
            <person name="Yanf M."/>
            <person name="Daum C."/>
            <person name="Ng V."/>
            <person name="Clum A."/>
            <person name="Steindorff A."/>
            <person name="Ohm R."/>
            <person name="Martin F."/>
            <person name="Silar P."/>
            <person name="Natvig D."/>
            <person name="Lalanne C."/>
            <person name="Gautier V."/>
            <person name="Ament-Velasquez S.L."/>
            <person name="Kruys A."/>
            <person name="Hutchinson M.I."/>
            <person name="Powell A.J."/>
            <person name="Barry K."/>
            <person name="Miller A.N."/>
            <person name="Grigoriev I.V."/>
            <person name="Debuchy R."/>
            <person name="Gladieux P."/>
            <person name="Thoren M.H."/>
            <person name="Johannesson H."/>
        </authorList>
    </citation>
    <scope>NUCLEOTIDE SEQUENCE</scope>
    <source>
        <strain evidence="5">CBS 955.72</strain>
    </source>
</reference>
<dbReference type="PROSITE" id="PS00497">
    <property type="entry name" value="TYROSINASE_1"/>
    <property type="match status" value="1"/>
</dbReference>
<protein>
    <recommendedName>
        <fullName evidence="3 4">Tyrosinase copper-binding domain-containing protein</fullName>
    </recommendedName>
</protein>
<dbReference type="Pfam" id="PF00264">
    <property type="entry name" value="Tyrosinase"/>
    <property type="match status" value="1"/>
</dbReference>
<proteinExistence type="predicted"/>
<dbReference type="AlphaFoldDB" id="A0AAJ0H670"/>
<comment type="caution">
    <text evidence="5">The sequence shown here is derived from an EMBL/GenBank/DDBJ whole genome shotgun (WGS) entry which is preliminary data.</text>
</comment>
<keyword evidence="2" id="KW-0560">Oxidoreductase</keyword>
<dbReference type="PROSITE" id="PS00498">
    <property type="entry name" value="TYROSINASE_2"/>
    <property type="match status" value="1"/>
</dbReference>
<reference evidence="5" key="1">
    <citation type="journal article" date="2023" name="Mol. Phylogenet. Evol.">
        <title>Genome-scale phylogeny and comparative genomics of the fungal order Sordariales.</title>
        <authorList>
            <person name="Hensen N."/>
            <person name="Bonometti L."/>
            <person name="Westerberg I."/>
            <person name="Brannstrom I.O."/>
            <person name="Guillou S."/>
            <person name="Cros-Aarteil S."/>
            <person name="Calhoun S."/>
            <person name="Haridas S."/>
            <person name="Kuo A."/>
            <person name="Mondo S."/>
            <person name="Pangilinan J."/>
            <person name="Riley R."/>
            <person name="LaButti K."/>
            <person name="Andreopoulos B."/>
            <person name="Lipzen A."/>
            <person name="Chen C."/>
            <person name="Yan M."/>
            <person name="Daum C."/>
            <person name="Ng V."/>
            <person name="Clum A."/>
            <person name="Steindorff A."/>
            <person name="Ohm R.A."/>
            <person name="Martin F."/>
            <person name="Silar P."/>
            <person name="Natvig D.O."/>
            <person name="Lalanne C."/>
            <person name="Gautier V."/>
            <person name="Ament-Velasquez S.L."/>
            <person name="Kruys A."/>
            <person name="Hutchinson M.I."/>
            <person name="Powell A.J."/>
            <person name="Barry K."/>
            <person name="Miller A.N."/>
            <person name="Grigoriev I.V."/>
            <person name="Debuchy R."/>
            <person name="Gladieux P."/>
            <person name="Hiltunen Thoren M."/>
            <person name="Johannesson H."/>
        </authorList>
    </citation>
    <scope>NUCLEOTIDE SEQUENCE</scope>
    <source>
        <strain evidence="5">CBS 955.72</strain>
    </source>
</reference>
<evidence type="ECO:0000256" key="1">
    <source>
        <dbReference type="ARBA" id="ARBA00022723"/>
    </source>
</evidence>
<dbReference type="InterPro" id="IPR008922">
    <property type="entry name" value="Di-copper_centre_dom_sf"/>
</dbReference>
<dbReference type="PANTHER" id="PTHR11474">
    <property type="entry name" value="TYROSINASE FAMILY MEMBER"/>
    <property type="match status" value="1"/>
</dbReference>
<evidence type="ECO:0000256" key="2">
    <source>
        <dbReference type="ARBA" id="ARBA00023002"/>
    </source>
</evidence>
<accession>A0AAJ0H670</accession>
<dbReference type="PANTHER" id="PTHR11474:SF125">
    <property type="entry name" value="N-ACETYL-6-HYDROXYTRYPTOPHAN OXIDASE IVOB-RELATED"/>
    <property type="match status" value="1"/>
</dbReference>
<evidence type="ECO:0000259" key="3">
    <source>
        <dbReference type="PROSITE" id="PS00497"/>
    </source>
</evidence>